<feature type="region of interest" description="Disordered" evidence="1">
    <location>
        <begin position="307"/>
        <end position="353"/>
    </location>
</feature>
<reference evidence="3 4" key="1">
    <citation type="submission" date="2016-08" db="EMBL/GenBank/DDBJ databases">
        <title>The complete genome of Streptomyces subrutilus 10-1-1.</title>
        <authorList>
            <person name="Chen X."/>
        </authorList>
    </citation>
    <scope>NUCLEOTIDE SEQUENCE [LARGE SCALE GENOMIC DNA]</scope>
    <source>
        <strain evidence="3 4">10-1-1</strain>
    </source>
</reference>
<accession>A0A1E5Q0M6</accession>
<protein>
    <recommendedName>
        <fullName evidence="5">Chitin-binding type-4 domain-containing protein</fullName>
    </recommendedName>
</protein>
<dbReference type="Proteomes" id="UP000095705">
    <property type="component" value="Unassembled WGS sequence"/>
</dbReference>
<feature type="signal peptide" evidence="2">
    <location>
        <begin position="1"/>
        <end position="20"/>
    </location>
</feature>
<keyword evidence="4" id="KW-1185">Reference proteome</keyword>
<sequence>MRRWQCWLPPLLAVPGTVAAGPAYKCSSSAQSIDDTAYDGPWPDNWEVTVRTCVSRSGSTVHAYAEVQWDGSSFHPVDDPTIFDGAKLRLQIKQSRDGTDPVVLEGDFTALESRLEDSTSGGERRGRYRTLVISHRAGPGALADSVLFLDWHGDGHGYRRHDYPGSLVVWPAGAGRAGHTRSGCLGRAASAPFGDVPTACRDVVEVEAGPPEEFQDVGGAVGAAEADPAGADTACALYVGRVDGHRVLVARLLGVLRAVHSSTPRVVSGRQWGQAGMPSARRARICSAVAGAQRLLVSQQFPAWRRTTGRPVPIPRSTSQAGGSLGGRRDAASASCSSAADRAFSVRLSSPRR</sequence>
<evidence type="ECO:0000313" key="4">
    <source>
        <dbReference type="Proteomes" id="UP000095705"/>
    </source>
</evidence>
<feature type="chain" id="PRO_5038704373" description="Chitin-binding type-4 domain-containing protein" evidence="2">
    <location>
        <begin position="21"/>
        <end position="353"/>
    </location>
</feature>
<proteinExistence type="predicted"/>
<dbReference type="AlphaFoldDB" id="A0A1E5Q0M6"/>
<evidence type="ECO:0000256" key="2">
    <source>
        <dbReference type="SAM" id="SignalP"/>
    </source>
</evidence>
<gene>
    <name evidence="3" type="ORF">BGK67_32000</name>
</gene>
<evidence type="ECO:0008006" key="5">
    <source>
        <dbReference type="Google" id="ProtNLM"/>
    </source>
</evidence>
<evidence type="ECO:0000313" key="3">
    <source>
        <dbReference type="EMBL" id="OEJ35303.1"/>
    </source>
</evidence>
<comment type="caution">
    <text evidence="3">The sequence shown here is derived from an EMBL/GenBank/DDBJ whole genome shotgun (WGS) entry which is preliminary data.</text>
</comment>
<evidence type="ECO:0000256" key="1">
    <source>
        <dbReference type="SAM" id="MobiDB-lite"/>
    </source>
</evidence>
<dbReference type="EMBL" id="MEHK01000001">
    <property type="protein sequence ID" value="OEJ35303.1"/>
    <property type="molecule type" value="Genomic_DNA"/>
</dbReference>
<feature type="compositionally biased region" description="Low complexity" evidence="1">
    <location>
        <begin position="332"/>
        <end position="343"/>
    </location>
</feature>
<organism evidence="3 4">
    <name type="scientific">Streptomyces subrutilus</name>
    <dbReference type="NCBI Taxonomy" id="36818"/>
    <lineage>
        <taxon>Bacteria</taxon>
        <taxon>Bacillati</taxon>
        <taxon>Actinomycetota</taxon>
        <taxon>Actinomycetes</taxon>
        <taxon>Kitasatosporales</taxon>
        <taxon>Streptomycetaceae</taxon>
        <taxon>Streptomyces</taxon>
    </lineage>
</organism>
<name>A0A1E5Q0M6_9ACTN</name>
<keyword evidence="2" id="KW-0732">Signal</keyword>